<evidence type="ECO:0000256" key="2">
    <source>
        <dbReference type="SAM" id="MobiDB-lite"/>
    </source>
</evidence>
<feature type="region of interest" description="Disordered" evidence="2">
    <location>
        <begin position="71"/>
        <end position="105"/>
    </location>
</feature>
<dbReference type="Gene3D" id="2.40.70.10">
    <property type="entry name" value="Acid Proteases"/>
    <property type="match status" value="1"/>
</dbReference>
<dbReference type="InterPro" id="IPR001995">
    <property type="entry name" value="Peptidase_A2_cat"/>
</dbReference>
<dbReference type="InterPro" id="IPR021109">
    <property type="entry name" value="Peptidase_aspartic_dom_sf"/>
</dbReference>
<organism evidence="4 5">
    <name type="scientific">Acanthosepion pharaonis</name>
    <name type="common">Pharaoh cuttlefish</name>
    <name type="synonym">Sepia pharaonis</name>
    <dbReference type="NCBI Taxonomy" id="158019"/>
    <lineage>
        <taxon>Eukaryota</taxon>
        <taxon>Metazoa</taxon>
        <taxon>Spiralia</taxon>
        <taxon>Lophotrochozoa</taxon>
        <taxon>Mollusca</taxon>
        <taxon>Cephalopoda</taxon>
        <taxon>Coleoidea</taxon>
        <taxon>Decapodiformes</taxon>
        <taxon>Sepiida</taxon>
        <taxon>Sepiina</taxon>
        <taxon>Sepiidae</taxon>
        <taxon>Acanthosepion</taxon>
    </lineage>
</organism>
<sequence>MWLEKLNPDIVQILAALTDEVGIEKLAAIADKILDTRPTHHIASVVLSNDSLPNTNQQLQTLASESRKLSLRLDDIQNTPSRSRSNSATRHSIQRRRSTSRSPDTINVVFAGTTRCSVRAQKDSNRRVHTKARSQPSNRETTSLATIKGLFYIHDRNSNLKFLIDTGAQISVIPVSNCSKSVTTPKEALLKLQAANGTPISTYDECIMSFNIGLRREFTWTFKIADVETPILGADFLAHFNLSVELSSRTLTDTRTSIQRRGALSRHSTIVLTALIPGTNGYENLF</sequence>
<feature type="compositionally biased region" description="Polar residues" evidence="2">
    <location>
        <begin position="76"/>
        <end position="91"/>
    </location>
</feature>
<evidence type="ECO:0000313" key="4">
    <source>
        <dbReference type="EMBL" id="CAE1298418.1"/>
    </source>
</evidence>
<dbReference type="OrthoDB" id="6932368at2759"/>
<evidence type="ECO:0000259" key="3">
    <source>
        <dbReference type="PROSITE" id="PS50175"/>
    </source>
</evidence>
<feature type="domain" description="Peptidase A2" evidence="3">
    <location>
        <begin position="160"/>
        <end position="236"/>
    </location>
</feature>
<keyword evidence="1" id="KW-0378">Hydrolase</keyword>
<keyword evidence="5" id="KW-1185">Reference proteome</keyword>
<comment type="caution">
    <text evidence="4">The sequence shown here is derived from an EMBL/GenBank/DDBJ whole genome shotgun (WGS) entry which is preliminary data.</text>
</comment>
<protein>
    <recommendedName>
        <fullName evidence="3">Peptidase A2 domain-containing protein</fullName>
    </recommendedName>
</protein>
<name>A0A812DFJ5_ACAPH</name>
<dbReference type="Proteomes" id="UP000597762">
    <property type="component" value="Unassembled WGS sequence"/>
</dbReference>
<dbReference type="InterPro" id="IPR001969">
    <property type="entry name" value="Aspartic_peptidase_AS"/>
</dbReference>
<gene>
    <name evidence="4" type="ORF">SPHA_52549</name>
</gene>
<dbReference type="GO" id="GO:0004190">
    <property type="term" value="F:aspartic-type endopeptidase activity"/>
    <property type="evidence" value="ECO:0007669"/>
    <property type="project" value="InterPro"/>
</dbReference>
<dbReference type="PROSITE" id="PS50175">
    <property type="entry name" value="ASP_PROT_RETROV"/>
    <property type="match status" value="1"/>
</dbReference>
<dbReference type="GO" id="GO:0006508">
    <property type="term" value="P:proteolysis"/>
    <property type="evidence" value="ECO:0007669"/>
    <property type="project" value="InterPro"/>
</dbReference>
<evidence type="ECO:0000256" key="1">
    <source>
        <dbReference type="ARBA" id="ARBA00022801"/>
    </source>
</evidence>
<proteinExistence type="predicted"/>
<dbReference type="PROSITE" id="PS00141">
    <property type="entry name" value="ASP_PROTEASE"/>
    <property type="match status" value="1"/>
</dbReference>
<dbReference type="AlphaFoldDB" id="A0A812DFJ5"/>
<reference evidence="4" key="1">
    <citation type="submission" date="2021-01" db="EMBL/GenBank/DDBJ databases">
        <authorList>
            <person name="Li R."/>
            <person name="Bekaert M."/>
        </authorList>
    </citation>
    <scope>NUCLEOTIDE SEQUENCE</scope>
    <source>
        <strain evidence="4">Farmed</strain>
    </source>
</reference>
<accession>A0A812DFJ5</accession>
<feature type="region of interest" description="Disordered" evidence="2">
    <location>
        <begin position="120"/>
        <end position="140"/>
    </location>
</feature>
<dbReference type="SUPFAM" id="SSF50630">
    <property type="entry name" value="Acid proteases"/>
    <property type="match status" value="1"/>
</dbReference>
<evidence type="ECO:0000313" key="5">
    <source>
        <dbReference type="Proteomes" id="UP000597762"/>
    </source>
</evidence>
<dbReference type="EMBL" id="CAHIKZ030003288">
    <property type="protein sequence ID" value="CAE1298418.1"/>
    <property type="molecule type" value="Genomic_DNA"/>
</dbReference>
<dbReference type="FunFam" id="2.40.70.10:FF:000130">
    <property type="entry name" value="Retrovirus-related Pol polyprotein from transposon opus-like Protein"/>
    <property type="match status" value="1"/>
</dbReference>